<dbReference type="EMBL" id="GL379971">
    <property type="protein sequence ID" value="EGT39503.1"/>
    <property type="molecule type" value="Genomic_DNA"/>
</dbReference>
<evidence type="ECO:0000313" key="2">
    <source>
        <dbReference type="EMBL" id="EGT39503.1"/>
    </source>
</evidence>
<reference evidence="3" key="1">
    <citation type="submission" date="2011-07" db="EMBL/GenBank/DDBJ databases">
        <authorList>
            <consortium name="Caenorhabditis brenneri Sequencing and Analysis Consortium"/>
            <person name="Wilson R.K."/>
        </authorList>
    </citation>
    <scope>NUCLEOTIDE SEQUENCE [LARGE SCALE GENOMIC DNA]</scope>
    <source>
        <strain evidence="3">PB2801</strain>
    </source>
</reference>
<feature type="compositionally biased region" description="Acidic residues" evidence="1">
    <location>
        <begin position="57"/>
        <end position="72"/>
    </location>
</feature>
<accession>G0NXE4</accession>
<feature type="region of interest" description="Disordered" evidence="1">
    <location>
        <begin position="53"/>
        <end position="72"/>
    </location>
</feature>
<protein>
    <submittedName>
        <fullName evidence="2">Uncharacterized protein</fullName>
    </submittedName>
</protein>
<name>G0NXE4_CAEBE</name>
<proteinExistence type="predicted"/>
<dbReference type="InParanoid" id="G0NXE4"/>
<gene>
    <name evidence="2" type="ORF">CAEBREN_03965</name>
</gene>
<evidence type="ECO:0000313" key="3">
    <source>
        <dbReference type="Proteomes" id="UP000008068"/>
    </source>
</evidence>
<dbReference type="AlphaFoldDB" id="G0NXE4"/>
<dbReference type="HOGENOM" id="CLU_1564279_0_0_1"/>
<dbReference type="Proteomes" id="UP000008068">
    <property type="component" value="Unassembled WGS sequence"/>
</dbReference>
<keyword evidence="3" id="KW-1185">Reference proteome</keyword>
<sequence length="171" mass="20628">MLSMCRLPISLYNPGNYEDQLRIEDVTRKFFRFREDFVVVILEVVENDEGVQREMFENDEDKEDVDDETELDDADGRMPRTWNWIWKMERTHTMEMSRSPIQMMRKTGMAMKYGQLHVDVESANKEKVVYFWTMKFLLDVQMIERGMTVLEIKYQKIIDEKKDSEYVVNII</sequence>
<evidence type="ECO:0000256" key="1">
    <source>
        <dbReference type="SAM" id="MobiDB-lite"/>
    </source>
</evidence>
<organism evidence="3">
    <name type="scientific">Caenorhabditis brenneri</name>
    <name type="common">Nematode worm</name>
    <dbReference type="NCBI Taxonomy" id="135651"/>
    <lineage>
        <taxon>Eukaryota</taxon>
        <taxon>Metazoa</taxon>
        <taxon>Ecdysozoa</taxon>
        <taxon>Nematoda</taxon>
        <taxon>Chromadorea</taxon>
        <taxon>Rhabditida</taxon>
        <taxon>Rhabditina</taxon>
        <taxon>Rhabditomorpha</taxon>
        <taxon>Rhabditoidea</taxon>
        <taxon>Rhabditidae</taxon>
        <taxon>Peloderinae</taxon>
        <taxon>Caenorhabditis</taxon>
    </lineage>
</organism>